<protein>
    <submittedName>
        <fullName evidence="1">Uncharacterized protein</fullName>
    </submittedName>
</protein>
<organism evidence="1 2">
    <name type="scientific">Spodoptera exigua</name>
    <name type="common">Beet armyworm</name>
    <name type="synonym">Noctua fulgens</name>
    <dbReference type="NCBI Taxonomy" id="7107"/>
    <lineage>
        <taxon>Eukaryota</taxon>
        <taxon>Metazoa</taxon>
        <taxon>Ecdysozoa</taxon>
        <taxon>Arthropoda</taxon>
        <taxon>Hexapoda</taxon>
        <taxon>Insecta</taxon>
        <taxon>Pterygota</taxon>
        <taxon>Neoptera</taxon>
        <taxon>Endopterygota</taxon>
        <taxon>Lepidoptera</taxon>
        <taxon>Glossata</taxon>
        <taxon>Ditrysia</taxon>
        <taxon>Noctuoidea</taxon>
        <taxon>Noctuidae</taxon>
        <taxon>Amphipyrinae</taxon>
        <taxon>Spodoptera</taxon>
    </lineage>
</organism>
<dbReference type="EMBL" id="JACEFF010000877">
    <property type="protein sequence ID" value="KAH9629117.1"/>
    <property type="molecule type" value="Genomic_DNA"/>
</dbReference>
<sequence length="75" mass="8716">TPNSPISPNEAFDDFPLLTYEDLILFTLESGRQSIEGYYCSCIHGRRTIESILAAWFIFYLGPDIKMKQMHLRPF</sequence>
<feature type="non-terminal residue" evidence="1">
    <location>
        <position position="75"/>
    </location>
</feature>
<proteinExistence type="predicted"/>
<dbReference type="Proteomes" id="UP000814243">
    <property type="component" value="Unassembled WGS sequence"/>
</dbReference>
<comment type="caution">
    <text evidence="1">The sequence shown here is derived from an EMBL/GenBank/DDBJ whole genome shotgun (WGS) entry which is preliminary data.</text>
</comment>
<name>A0A922S958_SPOEX</name>
<evidence type="ECO:0000313" key="1">
    <source>
        <dbReference type="EMBL" id="KAH9629117.1"/>
    </source>
</evidence>
<evidence type="ECO:0000313" key="2">
    <source>
        <dbReference type="Proteomes" id="UP000814243"/>
    </source>
</evidence>
<reference evidence="1" key="1">
    <citation type="journal article" date="2021" name="G3 (Bethesda)">
        <title>Genome and transcriptome analysis of the beet armyworm Spodoptera exigua reveals targets for pest control. .</title>
        <authorList>
            <person name="Simon S."/>
            <person name="Breeschoten T."/>
            <person name="Jansen H.J."/>
            <person name="Dirks R.P."/>
            <person name="Schranz M.E."/>
            <person name="Ros V.I.D."/>
        </authorList>
    </citation>
    <scope>NUCLEOTIDE SEQUENCE</scope>
    <source>
        <strain evidence="1">TB_SE_WUR_2020</strain>
    </source>
</reference>
<dbReference type="AlphaFoldDB" id="A0A922S958"/>
<accession>A0A922S958</accession>
<gene>
    <name evidence="1" type="ORF">HF086_008566</name>
</gene>